<gene>
    <name evidence="1" type="ORF">NTG6680_2924</name>
</gene>
<keyword evidence="2" id="KW-1185">Reference proteome</keyword>
<accession>A0ABM8Z2M7</accession>
<dbReference type="Proteomes" id="UP000839052">
    <property type="component" value="Chromosome"/>
</dbReference>
<dbReference type="EMBL" id="OU912926">
    <property type="protein sequence ID" value="CAG9934173.1"/>
    <property type="molecule type" value="Genomic_DNA"/>
</dbReference>
<reference evidence="1 2" key="1">
    <citation type="submission" date="2021-10" db="EMBL/GenBank/DDBJ databases">
        <authorList>
            <person name="Koch H."/>
        </authorList>
    </citation>
    <scope>NUCLEOTIDE SEQUENCE [LARGE SCALE GENOMIC DNA]</scope>
    <source>
        <strain evidence="1">6680</strain>
    </source>
</reference>
<sequence length="169" mass="18538">MIEITLATIIITIIVVLTLRNTKRAVLENPLILNRTGQYHATLAPKLNIAQTFIEAIAKQLPGPRDESQNSSTQCFEVRDPEAVTIGQELYLLAITMRNGLLYFQAIVPRPLISDQDSYFNMLMESAHSALASIPATGGIHNTEVDEYIIAAANTAAGTLSIDIKQQVF</sequence>
<name>A0ABM8Z2M7_9PROT</name>
<evidence type="ECO:0000313" key="1">
    <source>
        <dbReference type="EMBL" id="CAG9934173.1"/>
    </source>
</evidence>
<protein>
    <submittedName>
        <fullName evidence="1">Uncharacterized protein</fullName>
    </submittedName>
</protein>
<proteinExistence type="predicted"/>
<evidence type="ECO:0000313" key="2">
    <source>
        <dbReference type="Proteomes" id="UP000839052"/>
    </source>
</evidence>
<dbReference type="RefSeq" id="WP_239797840.1">
    <property type="nucleotide sequence ID" value="NZ_OU912926.1"/>
</dbReference>
<organism evidence="1 2">
    <name type="scientific">Candidatus Nitrotoga arctica</name>
    <dbReference type="NCBI Taxonomy" id="453162"/>
    <lineage>
        <taxon>Bacteria</taxon>
        <taxon>Pseudomonadati</taxon>
        <taxon>Pseudomonadota</taxon>
        <taxon>Betaproteobacteria</taxon>
        <taxon>Nitrosomonadales</taxon>
        <taxon>Gallionellaceae</taxon>
        <taxon>Candidatus Nitrotoga</taxon>
    </lineage>
</organism>